<dbReference type="InterPro" id="IPR028537">
    <property type="entry name" value="PDLIM1_LIM"/>
</dbReference>
<dbReference type="Proteomes" id="UP000291000">
    <property type="component" value="Chromosome 11"/>
</dbReference>
<reference evidence="6" key="3">
    <citation type="submission" date="2025-09" db="UniProtKB">
        <authorList>
            <consortium name="Ensembl"/>
        </authorList>
    </citation>
    <scope>IDENTIFICATION</scope>
</reference>
<dbReference type="Pfam" id="PF00412">
    <property type="entry name" value="LIM"/>
    <property type="match status" value="1"/>
</dbReference>
<dbReference type="PROSITE" id="PS50023">
    <property type="entry name" value="LIM_DOMAIN_2"/>
    <property type="match status" value="1"/>
</dbReference>
<dbReference type="GO" id="GO:0030036">
    <property type="term" value="P:actin cytoskeleton organization"/>
    <property type="evidence" value="ECO:0007669"/>
    <property type="project" value="TreeGrafter"/>
</dbReference>
<accession>A0A452F1B8</accession>
<dbReference type="EMBL" id="LWLT01000009">
    <property type="status" value="NOT_ANNOTATED_CDS"/>
    <property type="molecule type" value="Genomic_DNA"/>
</dbReference>
<dbReference type="GO" id="GO:0005912">
    <property type="term" value="C:adherens junction"/>
    <property type="evidence" value="ECO:0007669"/>
    <property type="project" value="TreeGrafter"/>
</dbReference>
<dbReference type="Ensembl" id="ENSCHIT00000025986.1">
    <property type="protein sequence ID" value="ENSCHIP00000018171.1"/>
    <property type="gene ID" value="ENSCHIG00000017719.1"/>
</dbReference>
<dbReference type="GeneTree" id="ENSGT00940000155525"/>
<dbReference type="SMART" id="SM00132">
    <property type="entry name" value="LIM"/>
    <property type="match status" value="1"/>
</dbReference>
<dbReference type="SUPFAM" id="SSF57716">
    <property type="entry name" value="Glucocorticoid receptor-like (DNA-binding domain)"/>
    <property type="match status" value="2"/>
</dbReference>
<dbReference type="Gene3D" id="2.30.42.10">
    <property type="match status" value="1"/>
</dbReference>
<dbReference type="GO" id="GO:0003779">
    <property type="term" value="F:actin binding"/>
    <property type="evidence" value="ECO:0007669"/>
    <property type="project" value="TreeGrafter"/>
</dbReference>
<dbReference type="SMART" id="SM00735">
    <property type="entry name" value="ZM"/>
    <property type="match status" value="1"/>
</dbReference>
<dbReference type="InterPro" id="IPR001781">
    <property type="entry name" value="Znf_LIM"/>
</dbReference>
<name>A0A452F1B8_CAPHI</name>
<feature type="domain" description="LIM zinc-binding" evidence="5">
    <location>
        <begin position="222"/>
        <end position="281"/>
    </location>
</feature>
<dbReference type="PANTHER" id="PTHR24214:SF5">
    <property type="entry name" value="PDZ AND LIM DOMAIN PROTEIN 1"/>
    <property type="match status" value="1"/>
</dbReference>
<organism evidence="6 7">
    <name type="scientific">Capra hircus</name>
    <name type="common">Goat</name>
    <dbReference type="NCBI Taxonomy" id="9925"/>
    <lineage>
        <taxon>Eukaryota</taxon>
        <taxon>Metazoa</taxon>
        <taxon>Chordata</taxon>
        <taxon>Craniata</taxon>
        <taxon>Vertebrata</taxon>
        <taxon>Euteleostomi</taxon>
        <taxon>Mammalia</taxon>
        <taxon>Eutheria</taxon>
        <taxon>Laurasiatheria</taxon>
        <taxon>Artiodactyla</taxon>
        <taxon>Ruminantia</taxon>
        <taxon>Pecora</taxon>
        <taxon>Bovidae</taxon>
        <taxon>Caprinae</taxon>
        <taxon>Capra</taxon>
    </lineage>
</organism>
<dbReference type="CDD" id="cd09448">
    <property type="entry name" value="LIM_CLP36"/>
    <property type="match status" value="1"/>
</dbReference>
<dbReference type="GO" id="GO:0051371">
    <property type="term" value="F:muscle alpha-actinin binding"/>
    <property type="evidence" value="ECO:0007669"/>
    <property type="project" value="TreeGrafter"/>
</dbReference>
<dbReference type="GO" id="GO:0001725">
    <property type="term" value="C:stress fiber"/>
    <property type="evidence" value="ECO:0007669"/>
    <property type="project" value="TreeGrafter"/>
</dbReference>
<evidence type="ECO:0000259" key="5">
    <source>
        <dbReference type="PROSITE" id="PS50023"/>
    </source>
</evidence>
<dbReference type="PANTHER" id="PTHR24214">
    <property type="entry name" value="PDZ AND LIM DOMAIN PROTEIN ZASP"/>
    <property type="match status" value="1"/>
</dbReference>
<proteinExistence type="predicted"/>
<reference evidence="6 7" key="1">
    <citation type="submission" date="2016-04" db="EMBL/GenBank/DDBJ databases">
        <title>Polished mammalian reference genomes with single-molecule sequencing and chromosome conformation capture applied to the Capra hircus genome.</title>
        <authorList>
            <person name="Bickhart D.M."/>
            <person name="Koren S."/>
            <person name="Rosen B."/>
            <person name="Hastie A."/>
            <person name="Liachko I."/>
            <person name="Sullivan S.T."/>
            <person name="Burton J."/>
            <person name="Sayre B.L."/>
            <person name="Huson H.J."/>
            <person name="Lee J."/>
            <person name="Lam E."/>
            <person name="Kelley C.M."/>
            <person name="Hutchison J.L."/>
            <person name="Zhou Y."/>
            <person name="Sun J."/>
            <person name="Crisa A."/>
            <person name="Schwartz J.C."/>
            <person name="Hammond J.A."/>
            <person name="Schroeder S.G."/>
            <person name="Liu G.E."/>
            <person name="Dunham M."/>
            <person name="Shendure J."/>
            <person name="Sonstegard T.S."/>
            <person name="Phillippy A.M."/>
            <person name="Van Tassell C.P."/>
            <person name="Smith T.P."/>
        </authorList>
    </citation>
    <scope>NUCLEOTIDE SEQUENCE [LARGE SCALE GENOMIC DNA]</scope>
</reference>
<dbReference type="GO" id="GO:0046872">
    <property type="term" value="F:metal ion binding"/>
    <property type="evidence" value="ECO:0007669"/>
    <property type="project" value="UniProtKB-KW"/>
</dbReference>
<dbReference type="GO" id="GO:0007507">
    <property type="term" value="P:heart development"/>
    <property type="evidence" value="ECO:0007669"/>
    <property type="project" value="TreeGrafter"/>
</dbReference>
<reference evidence="6" key="2">
    <citation type="submission" date="2025-08" db="UniProtKB">
        <authorList>
            <consortium name="Ensembl"/>
        </authorList>
    </citation>
    <scope>IDENTIFICATION</scope>
</reference>
<dbReference type="GO" id="GO:0061061">
    <property type="term" value="P:muscle structure development"/>
    <property type="evidence" value="ECO:0007669"/>
    <property type="project" value="TreeGrafter"/>
</dbReference>
<evidence type="ECO:0000313" key="7">
    <source>
        <dbReference type="Proteomes" id="UP000291000"/>
    </source>
</evidence>
<keyword evidence="7" id="KW-1185">Reference proteome</keyword>
<dbReference type="InterPro" id="IPR006643">
    <property type="entry name" value="Zasp-like_motif"/>
</dbReference>
<dbReference type="Pfam" id="PF15936">
    <property type="entry name" value="DUF4749"/>
    <property type="match status" value="1"/>
</dbReference>
<dbReference type="InterPro" id="IPR050604">
    <property type="entry name" value="PDZ-LIM_domain"/>
</dbReference>
<dbReference type="InterPro" id="IPR031847">
    <property type="entry name" value="PDLI1-4/Zasp-like_mid"/>
</dbReference>
<protein>
    <recommendedName>
        <fullName evidence="5">LIM zinc-binding domain-containing protein</fullName>
    </recommendedName>
</protein>
<dbReference type="STRING" id="9925.ENSCHIP00000018171"/>
<keyword evidence="2 4" id="KW-0862">Zinc</keyword>
<evidence type="ECO:0000256" key="4">
    <source>
        <dbReference type="PROSITE-ProRule" id="PRU00125"/>
    </source>
</evidence>
<dbReference type="AlphaFoldDB" id="A0A452F1B8"/>
<evidence type="ECO:0000256" key="3">
    <source>
        <dbReference type="ARBA" id="ARBA00023038"/>
    </source>
</evidence>
<evidence type="ECO:0000256" key="2">
    <source>
        <dbReference type="ARBA" id="ARBA00022833"/>
    </source>
</evidence>
<dbReference type="GO" id="GO:0030018">
    <property type="term" value="C:Z disc"/>
    <property type="evidence" value="ECO:0007669"/>
    <property type="project" value="TreeGrafter"/>
</dbReference>
<evidence type="ECO:0000313" key="6">
    <source>
        <dbReference type="Ensembl" id="ENSCHIP00000018171.1"/>
    </source>
</evidence>
<keyword evidence="1 4" id="KW-0479">Metal-binding</keyword>
<dbReference type="Gene3D" id="2.10.110.10">
    <property type="entry name" value="Cysteine Rich Protein"/>
    <property type="match status" value="1"/>
</dbReference>
<dbReference type="InterPro" id="IPR036034">
    <property type="entry name" value="PDZ_sf"/>
</dbReference>
<evidence type="ECO:0000256" key="1">
    <source>
        <dbReference type="ARBA" id="ARBA00022723"/>
    </source>
</evidence>
<dbReference type="GO" id="GO:0031941">
    <property type="term" value="C:filamentous actin"/>
    <property type="evidence" value="ECO:0007669"/>
    <property type="project" value="TreeGrafter"/>
</dbReference>
<sequence length="284" mass="31680">MTTQQIVLPYLVPWGFHLLGSKDFEQPFAISWVTHGSKAAVGNLSQNKIKGCTDNMTLTAARPERKIWSLLVMEEGKQHPNKMNLACEPQEALHVGSTLSRRAGPFTASPASSSAPRVITNQYNNPAGPYSSENISSFNNALESKMAASGQETNGRLPSRLLIDKESKVYKMPQEKQELNEPLKQSTSFLEKGDPNKSLGFRSVKALVTKMAALIGNAQKLPMCDRCGTRVVGVFMKLWDHHRHPECYPCTDCGTNLKEKGHFFMEDQIHCEKHAWRWVTPPKG</sequence>
<dbReference type="PROSITE" id="PS00478">
    <property type="entry name" value="LIM_DOMAIN_1"/>
    <property type="match status" value="1"/>
</dbReference>
<dbReference type="OMA" id="AISWVTH"/>
<keyword evidence="3 4" id="KW-0440">LIM domain</keyword>